<evidence type="ECO:0000313" key="6">
    <source>
        <dbReference type="EMBL" id="ASN82755.1"/>
    </source>
</evidence>
<dbReference type="InterPro" id="IPR002110">
    <property type="entry name" value="Ankyrin_rpt"/>
</dbReference>
<keyword evidence="7" id="KW-1185">Reference proteome</keyword>
<feature type="signal peptide" evidence="5">
    <location>
        <begin position="1"/>
        <end position="20"/>
    </location>
</feature>
<dbReference type="AlphaFoldDB" id="A0A221T1H9"/>
<feature type="compositionally biased region" description="Low complexity" evidence="4">
    <location>
        <begin position="134"/>
        <end position="146"/>
    </location>
</feature>
<dbReference type="SUPFAM" id="SSF48403">
    <property type="entry name" value="Ankyrin repeat"/>
    <property type="match status" value="1"/>
</dbReference>
<proteinExistence type="predicted"/>
<feature type="region of interest" description="Disordered" evidence="4">
    <location>
        <begin position="134"/>
        <end position="153"/>
    </location>
</feature>
<keyword evidence="6" id="KW-0614">Plasmid</keyword>
<name>A0A221T1H9_9DEIO</name>
<keyword evidence="5" id="KW-0732">Signal</keyword>
<evidence type="ECO:0000313" key="7">
    <source>
        <dbReference type="Proteomes" id="UP000259030"/>
    </source>
</evidence>
<protein>
    <submittedName>
        <fullName evidence="6">Uncharacterized protein</fullName>
    </submittedName>
</protein>
<feature type="chain" id="PRO_5011297800" evidence="5">
    <location>
        <begin position="21"/>
        <end position="342"/>
    </location>
</feature>
<dbReference type="STRING" id="317577.GCA_000419625_02948"/>
<geneLocation type="plasmid" evidence="7">
    <name>pdfi1</name>
</geneLocation>
<organism evidence="6 7">
    <name type="scientific">Deinococcus ficus</name>
    <dbReference type="NCBI Taxonomy" id="317577"/>
    <lineage>
        <taxon>Bacteria</taxon>
        <taxon>Thermotogati</taxon>
        <taxon>Deinococcota</taxon>
        <taxon>Deinococci</taxon>
        <taxon>Deinococcales</taxon>
        <taxon>Deinococcaceae</taxon>
        <taxon>Deinococcus</taxon>
    </lineage>
</organism>
<dbReference type="EMBL" id="CP021082">
    <property type="protein sequence ID" value="ASN82755.1"/>
    <property type="molecule type" value="Genomic_DNA"/>
</dbReference>
<evidence type="ECO:0000256" key="1">
    <source>
        <dbReference type="ARBA" id="ARBA00022737"/>
    </source>
</evidence>
<dbReference type="SMART" id="SM00248">
    <property type="entry name" value="ANK"/>
    <property type="match status" value="2"/>
</dbReference>
<accession>A0A221T1H9</accession>
<dbReference type="Proteomes" id="UP000259030">
    <property type="component" value="Plasmid pDFI1"/>
</dbReference>
<reference evidence="6 7" key="1">
    <citation type="submission" date="2017-05" db="EMBL/GenBank/DDBJ databases">
        <title>The complete genome sequence of Deinococcus ficus isolated from the rhizosphere of the Ficus religiosa L. in Taiwan.</title>
        <authorList>
            <person name="Wu K.-M."/>
            <person name="Liao T.-L."/>
            <person name="Liu Y.-M."/>
            <person name="Young C.-C."/>
            <person name="Tsai S.-F."/>
        </authorList>
    </citation>
    <scope>NUCLEOTIDE SEQUENCE [LARGE SCALE GENOMIC DNA]</scope>
    <source>
        <strain evidence="6 7">CC-FR2-10</strain>
        <plasmid evidence="7">pdfi1</plasmid>
    </source>
</reference>
<dbReference type="RefSeq" id="WP_051308273.1">
    <property type="nucleotide sequence ID" value="NZ_CP021082.1"/>
</dbReference>
<dbReference type="PANTHER" id="PTHR24171">
    <property type="entry name" value="ANKYRIN REPEAT DOMAIN-CONTAINING PROTEIN 39-RELATED"/>
    <property type="match status" value="1"/>
</dbReference>
<dbReference type="Pfam" id="PF12796">
    <property type="entry name" value="Ank_2"/>
    <property type="match status" value="1"/>
</dbReference>
<dbReference type="Gene3D" id="1.25.40.20">
    <property type="entry name" value="Ankyrin repeat-containing domain"/>
    <property type="match status" value="1"/>
</dbReference>
<evidence type="ECO:0000256" key="3">
    <source>
        <dbReference type="PROSITE-ProRule" id="PRU00023"/>
    </source>
</evidence>
<evidence type="ECO:0000256" key="2">
    <source>
        <dbReference type="ARBA" id="ARBA00023043"/>
    </source>
</evidence>
<dbReference type="PANTHER" id="PTHR24171:SF9">
    <property type="entry name" value="ANKYRIN REPEAT DOMAIN-CONTAINING PROTEIN 39"/>
    <property type="match status" value="1"/>
</dbReference>
<keyword evidence="2 3" id="KW-0040">ANK repeat</keyword>
<feature type="repeat" description="ANK" evidence="3">
    <location>
        <begin position="61"/>
        <end position="93"/>
    </location>
</feature>
<dbReference type="KEGG" id="dfc:DFI_16495"/>
<dbReference type="InterPro" id="IPR036770">
    <property type="entry name" value="Ankyrin_rpt-contain_sf"/>
</dbReference>
<gene>
    <name evidence="6" type="ORF">DFI_16495</name>
</gene>
<evidence type="ECO:0000256" key="4">
    <source>
        <dbReference type="SAM" id="MobiDB-lite"/>
    </source>
</evidence>
<keyword evidence="1" id="KW-0677">Repeat</keyword>
<evidence type="ECO:0000256" key="5">
    <source>
        <dbReference type="SAM" id="SignalP"/>
    </source>
</evidence>
<dbReference type="PROSITE" id="PS50297">
    <property type="entry name" value="ANK_REP_REGION"/>
    <property type="match status" value="1"/>
</dbReference>
<sequence length="342" mass="37268">MHRLLTMTVVLTLASTPALAAGETLQELAGRMYRDATGGYLNEIKTWLGMGADINYQLPYGGKTALMGAVSGGQHAIAQFLIDQGADLGIKDDTGRTALDWAHFYGDKKMVALLVAAAGPAPVKVAVPPLKTPAPAKAPVAAPNKASSARGVTPRAWTDKARWPAFTHFRVGELVQFWTSTGWRRGVIEEVRSQQDRKYLISQLDQPTWKDYYAWGEVAHVTRSPYWTGFFVGEWRLGEVMAVNTRTDGKDLYREFSYAAASEALKINGDGTYLWKAGGKVTRGTWTPAASGPGVVVKDARGVAWTLVNHTNAIEESIRKLQTARLYAPGQMSVAANRPMGR</sequence>
<dbReference type="PROSITE" id="PS50088">
    <property type="entry name" value="ANK_REPEAT"/>
    <property type="match status" value="1"/>
</dbReference>